<organism evidence="2 3">
    <name type="scientific">Funneliformis mosseae</name>
    <name type="common">Endomycorrhizal fungus</name>
    <name type="synonym">Glomus mosseae</name>
    <dbReference type="NCBI Taxonomy" id="27381"/>
    <lineage>
        <taxon>Eukaryota</taxon>
        <taxon>Fungi</taxon>
        <taxon>Fungi incertae sedis</taxon>
        <taxon>Mucoromycota</taxon>
        <taxon>Glomeromycotina</taxon>
        <taxon>Glomeromycetes</taxon>
        <taxon>Glomerales</taxon>
        <taxon>Glomeraceae</taxon>
        <taxon>Funneliformis</taxon>
    </lineage>
</organism>
<keyword evidence="3" id="KW-1185">Reference proteome</keyword>
<feature type="region of interest" description="Disordered" evidence="1">
    <location>
        <begin position="18"/>
        <end position="51"/>
    </location>
</feature>
<comment type="caution">
    <text evidence="2">The sequence shown here is derived from an EMBL/GenBank/DDBJ whole genome shotgun (WGS) entry which is preliminary data.</text>
</comment>
<proteinExistence type="predicted"/>
<protein>
    <submittedName>
        <fullName evidence="2">5381_t:CDS:1</fullName>
    </submittedName>
</protein>
<gene>
    <name evidence="2" type="ORF">FMOSSE_LOCUS16587</name>
</gene>
<evidence type="ECO:0000313" key="3">
    <source>
        <dbReference type="Proteomes" id="UP000789375"/>
    </source>
</evidence>
<accession>A0A9N9NQU3</accession>
<feature type="non-terminal residue" evidence="2">
    <location>
        <position position="175"/>
    </location>
</feature>
<name>A0A9N9NQU3_FUNMO</name>
<evidence type="ECO:0000313" key="2">
    <source>
        <dbReference type="EMBL" id="CAG8749686.1"/>
    </source>
</evidence>
<sequence>VKERAKLELRDPEIYRDKVPDKRAYGNPYKNPDKYKKAVQQRRAPKMPPKERQRLLTAPTGIVFNGLTEKEILPFNIVPGRQIILNIPKVHVNTSLPRNPLEVVPVVNNKINGQMRIYSTKSLTPPPTPPNNNEMSTTNLSNVMEIDDDIHNIPIPVNEPNGVLTPNHEQSMIQK</sequence>
<dbReference type="EMBL" id="CAJVPP010024485">
    <property type="protein sequence ID" value="CAG8749686.1"/>
    <property type="molecule type" value="Genomic_DNA"/>
</dbReference>
<reference evidence="2" key="1">
    <citation type="submission" date="2021-06" db="EMBL/GenBank/DDBJ databases">
        <authorList>
            <person name="Kallberg Y."/>
            <person name="Tangrot J."/>
            <person name="Rosling A."/>
        </authorList>
    </citation>
    <scope>NUCLEOTIDE SEQUENCE</scope>
    <source>
        <strain evidence="2">87-6 pot B 2015</strain>
    </source>
</reference>
<feature type="non-terminal residue" evidence="2">
    <location>
        <position position="1"/>
    </location>
</feature>
<evidence type="ECO:0000256" key="1">
    <source>
        <dbReference type="SAM" id="MobiDB-lite"/>
    </source>
</evidence>
<dbReference type="AlphaFoldDB" id="A0A9N9NQU3"/>
<dbReference type="Proteomes" id="UP000789375">
    <property type="component" value="Unassembled WGS sequence"/>
</dbReference>